<protein>
    <recommendedName>
        <fullName evidence="3">Flagellar protein FliL</fullName>
    </recommendedName>
</protein>
<name>A0ABT3YCX6_9HYPH</name>
<evidence type="ECO:0008006" key="3">
    <source>
        <dbReference type="Google" id="ProtNLM"/>
    </source>
</evidence>
<reference evidence="1" key="1">
    <citation type="submission" date="2022-10" db="EMBL/GenBank/DDBJ databases">
        <title>Hoeflea sp. J2-29, isolated from marine algae.</title>
        <authorList>
            <person name="Kristyanto S."/>
            <person name="Kim J.M."/>
            <person name="Jeon C.O."/>
        </authorList>
    </citation>
    <scope>NUCLEOTIDE SEQUENCE</scope>
    <source>
        <strain evidence="1">J2-29</strain>
    </source>
</reference>
<dbReference type="Proteomes" id="UP001081283">
    <property type="component" value="Unassembled WGS sequence"/>
</dbReference>
<comment type="caution">
    <text evidence="1">The sequence shown here is derived from an EMBL/GenBank/DDBJ whole genome shotgun (WGS) entry which is preliminary data.</text>
</comment>
<keyword evidence="2" id="KW-1185">Reference proteome</keyword>
<evidence type="ECO:0000313" key="2">
    <source>
        <dbReference type="Proteomes" id="UP001081283"/>
    </source>
</evidence>
<evidence type="ECO:0000313" key="1">
    <source>
        <dbReference type="EMBL" id="MCY0093542.1"/>
    </source>
</evidence>
<proteinExistence type="predicted"/>
<dbReference type="RefSeq" id="WP_267611495.1">
    <property type="nucleotide sequence ID" value="NZ_JAOVZQ010000001.1"/>
</dbReference>
<organism evidence="1 2">
    <name type="scientific">Hoeflea ulvae</name>
    <dbReference type="NCBI Taxonomy" id="2983764"/>
    <lineage>
        <taxon>Bacteria</taxon>
        <taxon>Pseudomonadati</taxon>
        <taxon>Pseudomonadota</taxon>
        <taxon>Alphaproteobacteria</taxon>
        <taxon>Hyphomicrobiales</taxon>
        <taxon>Rhizobiaceae</taxon>
        <taxon>Hoeflea</taxon>
    </lineage>
</organism>
<gene>
    <name evidence="1" type="ORF">OEG82_05850</name>
</gene>
<dbReference type="EMBL" id="JAOVZQ010000001">
    <property type="protein sequence ID" value="MCY0093542.1"/>
    <property type="molecule type" value="Genomic_DNA"/>
</dbReference>
<accession>A0ABT3YCX6</accession>
<sequence>MIKLLVTGVWITAVALASVYFSIQSTNTKESAEPEADMFGGLETIRGEVTSIPVISDGAVQGYFLTRLSYTVDTDKSDLLTIPLQVLVIDELYSALVGEQLIDFPSLSKFNLEAFKVHIREALNARLGEMVFHDIIVEQIDFLSKSDIRSNMREGRFTMKAGEPIGQVDAAPEGASPGH</sequence>